<sequence>MTSMMYLTCLLSLYATLRPSIACYDQSTPIAFSLISAEINVDVGSNCLHEFSNCLLEPNVSCEAVLVYTTRPNAFVHSFVTIKESFSSNALPKTCVLTTSWTTDDFVISCSKMYSYRVENKTVVLIRETVNSCYRVGFIALNNVTIVEQGLIKEISTAAYHPNFCDETPTTAATSTPASVSTVGHSFSTLNTSVNNEITSTNNKVFLTSANVTSLKVESNGSNDKTLIIALCSVFGTLIFVSIVVTAMVHIRKRKRKKENRDAGTDINPGPSTQDRSLVTTRSSNKTSSPPVYNNITHLHEIKLNDFDERNETSDSLGQDAKTHFPKDEKYENINLAYLNSTDQVKDKEFVTDDIGYLMPSPNANNAIIIQSSDKVTAPSDNSVNSIYEEIEGKFVSTSVRNKTELFGDNNESVYEECNDDTKPYIPTSDTPYQNMTERVYNKLGQPVRLITDPYNVERKPKVDKELTTGNTLSENVSEELADVCDLTYDSVDLAGLSDNSEHLTIDHDYVTADPDVQKDPVYFVLEKPNQYT</sequence>
<feature type="region of interest" description="Disordered" evidence="1">
    <location>
        <begin position="254"/>
        <end position="293"/>
    </location>
</feature>
<feature type="compositionally biased region" description="Polar residues" evidence="1">
    <location>
        <begin position="270"/>
        <end position="293"/>
    </location>
</feature>
<organism evidence="4 5">
    <name type="scientific">Biomphalaria glabrata</name>
    <name type="common">Bloodfluke planorb</name>
    <name type="synonym">Freshwater snail</name>
    <dbReference type="NCBI Taxonomy" id="6526"/>
    <lineage>
        <taxon>Eukaryota</taxon>
        <taxon>Metazoa</taxon>
        <taxon>Spiralia</taxon>
        <taxon>Lophotrochozoa</taxon>
        <taxon>Mollusca</taxon>
        <taxon>Gastropoda</taxon>
        <taxon>Heterobranchia</taxon>
        <taxon>Euthyneura</taxon>
        <taxon>Panpulmonata</taxon>
        <taxon>Hygrophila</taxon>
        <taxon>Lymnaeoidea</taxon>
        <taxon>Planorbidae</taxon>
        <taxon>Biomphalaria</taxon>
    </lineage>
</organism>
<dbReference type="KEGG" id="bgt:106059580"/>
<reference evidence="4" key="1">
    <citation type="submission" date="2020-05" db="UniProtKB">
        <authorList>
            <consortium name="EnsemblMetazoa"/>
        </authorList>
    </citation>
    <scope>IDENTIFICATION</scope>
    <source>
        <strain evidence="4">BB02</strain>
    </source>
</reference>
<feature type="transmembrane region" description="Helical" evidence="2">
    <location>
        <begin position="227"/>
        <end position="251"/>
    </location>
</feature>
<keyword evidence="2" id="KW-0472">Membrane</keyword>
<dbReference type="OrthoDB" id="10306066at2759"/>
<evidence type="ECO:0000313" key="4">
    <source>
        <dbReference type="EnsemblMetazoa" id="BGLB040223-PA"/>
    </source>
</evidence>
<protein>
    <submittedName>
        <fullName evidence="4">Uncharacterized protein</fullName>
    </submittedName>
</protein>
<dbReference type="EnsemblMetazoa" id="BGLB040223-RA">
    <property type="protein sequence ID" value="BGLB040223-PA"/>
    <property type="gene ID" value="BGLB040223"/>
</dbReference>
<feature type="signal peptide" evidence="3">
    <location>
        <begin position="1"/>
        <end position="22"/>
    </location>
</feature>
<evidence type="ECO:0000313" key="5">
    <source>
        <dbReference type="Proteomes" id="UP000076420"/>
    </source>
</evidence>
<dbReference type="VEuPathDB" id="VectorBase:BGLAX_042930"/>
<keyword evidence="2" id="KW-1133">Transmembrane helix</keyword>
<evidence type="ECO:0000256" key="1">
    <source>
        <dbReference type="SAM" id="MobiDB-lite"/>
    </source>
</evidence>
<gene>
    <name evidence="4" type="primary">106059580</name>
</gene>
<proteinExistence type="predicted"/>
<dbReference type="AlphaFoldDB" id="A0A2C9MAB7"/>
<dbReference type="VEuPathDB" id="VectorBase:BGLB040223"/>
<accession>A0A2C9MAB7</accession>
<feature type="chain" id="PRO_5012090149" evidence="3">
    <location>
        <begin position="23"/>
        <end position="533"/>
    </location>
</feature>
<keyword evidence="3" id="KW-0732">Signal</keyword>
<keyword evidence="2" id="KW-0812">Transmembrane</keyword>
<name>A0A2C9MAB7_BIOGL</name>
<evidence type="ECO:0000256" key="3">
    <source>
        <dbReference type="SAM" id="SignalP"/>
    </source>
</evidence>
<dbReference type="Proteomes" id="UP000076420">
    <property type="component" value="Unassembled WGS sequence"/>
</dbReference>
<evidence type="ECO:0000256" key="2">
    <source>
        <dbReference type="SAM" id="Phobius"/>
    </source>
</evidence>